<organism evidence="1 2">
    <name type="scientific">Actinoplanes subglobosus</name>
    <dbReference type="NCBI Taxonomy" id="1547892"/>
    <lineage>
        <taxon>Bacteria</taxon>
        <taxon>Bacillati</taxon>
        <taxon>Actinomycetota</taxon>
        <taxon>Actinomycetes</taxon>
        <taxon>Micromonosporales</taxon>
        <taxon>Micromonosporaceae</taxon>
        <taxon>Actinoplanes</taxon>
    </lineage>
</organism>
<name>A0ABV8J1I8_9ACTN</name>
<dbReference type="EMBL" id="JBHSBL010000024">
    <property type="protein sequence ID" value="MFC4069995.1"/>
    <property type="molecule type" value="Genomic_DNA"/>
</dbReference>
<accession>A0ABV8J1I8</accession>
<evidence type="ECO:0000313" key="2">
    <source>
        <dbReference type="Proteomes" id="UP001595867"/>
    </source>
</evidence>
<dbReference type="Proteomes" id="UP001595867">
    <property type="component" value="Unassembled WGS sequence"/>
</dbReference>
<comment type="caution">
    <text evidence="1">The sequence shown here is derived from an EMBL/GenBank/DDBJ whole genome shotgun (WGS) entry which is preliminary data.</text>
</comment>
<dbReference type="RefSeq" id="WP_378070890.1">
    <property type="nucleotide sequence ID" value="NZ_JBHSBL010000024.1"/>
</dbReference>
<sequence>MFSFPDLAAASGTVQRLRIVQAVAALPSDFDGVVPWLTGVSADEAAEPEVRLAALVHLVRRTADERLAISLR</sequence>
<keyword evidence="2" id="KW-1185">Reference proteome</keyword>
<proteinExistence type="predicted"/>
<gene>
    <name evidence="1" type="ORF">ACFO0C_34140</name>
</gene>
<reference evidence="2" key="1">
    <citation type="journal article" date="2019" name="Int. J. Syst. Evol. Microbiol.">
        <title>The Global Catalogue of Microorganisms (GCM) 10K type strain sequencing project: providing services to taxonomists for standard genome sequencing and annotation.</title>
        <authorList>
            <consortium name="The Broad Institute Genomics Platform"/>
            <consortium name="The Broad Institute Genome Sequencing Center for Infectious Disease"/>
            <person name="Wu L."/>
            <person name="Ma J."/>
        </authorList>
    </citation>
    <scope>NUCLEOTIDE SEQUENCE [LARGE SCALE GENOMIC DNA]</scope>
    <source>
        <strain evidence="2">TBRC 5832</strain>
    </source>
</reference>
<evidence type="ECO:0000313" key="1">
    <source>
        <dbReference type="EMBL" id="MFC4069995.1"/>
    </source>
</evidence>
<protein>
    <submittedName>
        <fullName evidence="1">Uncharacterized protein</fullName>
    </submittedName>
</protein>